<dbReference type="InterPro" id="IPR042462">
    <property type="entry name" value="ARMC7"/>
</dbReference>
<dbReference type="AlphaFoldDB" id="A0A8B8GBJ8"/>
<dbReference type="Gene3D" id="1.25.10.10">
    <property type="entry name" value="Leucine-rich Repeat Variant"/>
    <property type="match status" value="1"/>
</dbReference>
<evidence type="ECO:0000313" key="3">
    <source>
        <dbReference type="RefSeq" id="XP_025419991.1"/>
    </source>
</evidence>
<dbReference type="PANTHER" id="PTHR46263">
    <property type="entry name" value="ARMADILLO REPEAT-CONTAINING PROTEIN 7"/>
    <property type="match status" value="1"/>
</dbReference>
<proteinExistence type="predicted"/>
<evidence type="ECO:0000256" key="1">
    <source>
        <dbReference type="PROSITE-ProRule" id="PRU00259"/>
    </source>
</evidence>
<feature type="repeat" description="ARM" evidence="1">
    <location>
        <begin position="63"/>
        <end position="105"/>
    </location>
</feature>
<dbReference type="PROSITE" id="PS50176">
    <property type="entry name" value="ARM_REPEAT"/>
    <property type="match status" value="1"/>
</dbReference>
<reference evidence="3" key="1">
    <citation type="submission" date="2025-08" db="UniProtKB">
        <authorList>
            <consortium name="RefSeq"/>
        </authorList>
    </citation>
    <scope>IDENTIFICATION</scope>
    <source>
        <tissue evidence="3">Whole body</tissue>
    </source>
</reference>
<dbReference type="InterPro" id="IPR000225">
    <property type="entry name" value="Armadillo"/>
</dbReference>
<dbReference type="GeneID" id="112690238"/>
<evidence type="ECO:0000313" key="2">
    <source>
        <dbReference type="Proteomes" id="UP000694846"/>
    </source>
</evidence>
<organism evidence="2 3">
    <name type="scientific">Sipha flava</name>
    <name type="common">yellow sugarcane aphid</name>
    <dbReference type="NCBI Taxonomy" id="143950"/>
    <lineage>
        <taxon>Eukaryota</taxon>
        <taxon>Metazoa</taxon>
        <taxon>Ecdysozoa</taxon>
        <taxon>Arthropoda</taxon>
        <taxon>Hexapoda</taxon>
        <taxon>Insecta</taxon>
        <taxon>Pterygota</taxon>
        <taxon>Neoptera</taxon>
        <taxon>Paraneoptera</taxon>
        <taxon>Hemiptera</taxon>
        <taxon>Sternorrhyncha</taxon>
        <taxon>Aphidomorpha</taxon>
        <taxon>Aphidoidea</taxon>
        <taxon>Aphididae</taxon>
        <taxon>Sipha</taxon>
    </lineage>
</organism>
<protein>
    <submittedName>
        <fullName evidence="3">Armadillo repeat-containing protein 7-like isoform X2</fullName>
    </submittedName>
</protein>
<gene>
    <name evidence="3" type="primary">LOC112690238</name>
</gene>
<sequence>MFHKPQDLLKHTPVDGINRPEFLKQLVQEFRKTTSTESKYQVLANLANFSYDPINYPYIRSQKVIDLFIEQLLSDDNKLIAFAAAGLCNLANDPENKNYIIGNGGIQNIENNLSVGDDNIILSCITTLMYLYAPEIKTDIVNPSIVGSILSHAQSENPRLRNVAKIFLTDFCNEQDIHSAITSNTT</sequence>
<dbReference type="InterPro" id="IPR011989">
    <property type="entry name" value="ARM-like"/>
</dbReference>
<dbReference type="OrthoDB" id="191995at2759"/>
<name>A0A8B8GBJ8_9HEMI</name>
<dbReference type="Proteomes" id="UP000694846">
    <property type="component" value="Unplaced"/>
</dbReference>
<accession>A0A8B8GBJ8</accession>
<dbReference type="RefSeq" id="XP_025419991.1">
    <property type="nucleotide sequence ID" value="XM_025564206.1"/>
</dbReference>
<keyword evidence="2" id="KW-1185">Reference proteome</keyword>
<dbReference type="PANTHER" id="PTHR46263:SF1">
    <property type="entry name" value="ARMADILLO REPEAT-CONTAINING PROTEIN 7"/>
    <property type="match status" value="1"/>
</dbReference>
<dbReference type="SUPFAM" id="SSF48371">
    <property type="entry name" value="ARM repeat"/>
    <property type="match status" value="1"/>
</dbReference>
<dbReference type="InterPro" id="IPR016024">
    <property type="entry name" value="ARM-type_fold"/>
</dbReference>